<dbReference type="OrthoDB" id="9790669at2"/>
<protein>
    <submittedName>
        <fullName evidence="9">Amino acid transporter</fullName>
    </submittedName>
</protein>
<dbReference type="PROSITE" id="PS51257">
    <property type="entry name" value="PROKAR_LIPOPROTEIN"/>
    <property type="match status" value="1"/>
</dbReference>
<keyword evidence="2 7" id="KW-0812">Transmembrane</keyword>
<feature type="transmembrane region" description="Helical" evidence="7">
    <location>
        <begin position="99"/>
        <end position="125"/>
    </location>
</feature>
<evidence type="ECO:0000256" key="1">
    <source>
        <dbReference type="ARBA" id="ARBA00004141"/>
    </source>
</evidence>
<dbReference type="GO" id="GO:0055085">
    <property type="term" value="P:transmembrane transport"/>
    <property type="evidence" value="ECO:0007669"/>
    <property type="project" value="InterPro"/>
</dbReference>
<feature type="transmembrane region" description="Helical" evidence="7">
    <location>
        <begin position="481"/>
        <end position="499"/>
    </location>
</feature>
<feature type="transmembrane region" description="Helical" evidence="7">
    <location>
        <begin position="145"/>
        <end position="165"/>
    </location>
</feature>
<reference evidence="9 10" key="1">
    <citation type="submission" date="2016-11" db="EMBL/GenBank/DDBJ databases">
        <authorList>
            <person name="Jaros S."/>
            <person name="Januszkiewicz K."/>
            <person name="Wedrychowicz H."/>
        </authorList>
    </citation>
    <scope>NUCLEOTIDE SEQUENCE [LARGE SCALE GENOMIC DNA]</scope>
    <source>
        <strain evidence="9 10">HD4</strain>
    </source>
</reference>
<dbReference type="Gene3D" id="1.20.1740.10">
    <property type="entry name" value="Amino acid/polyamine transporter I"/>
    <property type="match status" value="1"/>
</dbReference>
<keyword evidence="3" id="KW-0418">Kinase</keyword>
<dbReference type="InterPro" id="IPR005467">
    <property type="entry name" value="His_kinase_dom"/>
</dbReference>
<gene>
    <name evidence="9" type="ORF">SAMN05216582_10188</name>
</gene>
<dbReference type="GO" id="GO:0016020">
    <property type="term" value="C:membrane"/>
    <property type="evidence" value="ECO:0007669"/>
    <property type="project" value="UniProtKB-SubCell"/>
</dbReference>
<feature type="transmembrane region" description="Helical" evidence="7">
    <location>
        <begin position="21"/>
        <end position="39"/>
    </location>
</feature>
<dbReference type="Pfam" id="PF02518">
    <property type="entry name" value="HATPase_c"/>
    <property type="match status" value="1"/>
</dbReference>
<dbReference type="Gene3D" id="3.30.565.10">
    <property type="entry name" value="Histidine kinase-like ATPase, C-terminal domain"/>
    <property type="match status" value="1"/>
</dbReference>
<dbReference type="GO" id="GO:0016301">
    <property type="term" value="F:kinase activity"/>
    <property type="evidence" value="ECO:0007669"/>
    <property type="project" value="UniProtKB-KW"/>
</dbReference>
<dbReference type="SUPFAM" id="SSF55874">
    <property type="entry name" value="ATPase domain of HSP90 chaperone/DNA topoisomerase II/histidine kinase"/>
    <property type="match status" value="1"/>
</dbReference>
<dbReference type="Pfam" id="PF00324">
    <property type="entry name" value="AA_permease"/>
    <property type="match status" value="1"/>
</dbReference>
<evidence type="ECO:0000313" key="10">
    <source>
        <dbReference type="Proteomes" id="UP000184263"/>
    </source>
</evidence>
<dbReference type="SMART" id="SM00387">
    <property type="entry name" value="HATPase_c"/>
    <property type="match status" value="1"/>
</dbReference>
<comment type="subcellular location">
    <subcellularLocation>
        <location evidence="1">Membrane</location>
        <topology evidence="1">Multi-pass membrane protein</topology>
    </subcellularLocation>
</comment>
<dbReference type="InterPro" id="IPR004841">
    <property type="entry name" value="AA-permease/SLC12A_dom"/>
</dbReference>
<feature type="transmembrane region" description="Helical" evidence="7">
    <location>
        <begin position="313"/>
        <end position="332"/>
    </location>
</feature>
<dbReference type="EMBL" id="FRBC01000001">
    <property type="protein sequence ID" value="SHK25994.1"/>
    <property type="molecule type" value="Genomic_DNA"/>
</dbReference>
<dbReference type="InterPro" id="IPR003594">
    <property type="entry name" value="HATPase_dom"/>
</dbReference>
<keyword evidence="5" id="KW-0902">Two-component regulatory system</keyword>
<name>A0A1M6R0N3_SELRU</name>
<evidence type="ECO:0000256" key="2">
    <source>
        <dbReference type="ARBA" id="ARBA00022692"/>
    </source>
</evidence>
<dbReference type="RefSeq" id="WP_073087863.1">
    <property type="nucleotide sequence ID" value="NZ_FRBC01000001.1"/>
</dbReference>
<feature type="transmembrane region" description="Helical" evidence="7">
    <location>
        <begin position="418"/>
        <end position="438"/>
    </location>
</feature>
<keyword evidence="4 7" id="KW-1133">Transmembrane helix</keyword>
<feature type="transmembrane region" description="Helical" evidence="7">
    <location>
        <begin position="51"/>
        <end position="72"/>
    </location>
</feature>
<evidence type="ECO:0000256" key="4">
    <source>
        <dbReference type="ARBA" id="ARBA00022989"/>
    </source>
</evidence>
<accession>A0A1M6R0N3</accession>
<sequence>MNTSKDTETAEKANVRLLSPLNVWGLSFGCAVGWGAFMMPGNLFLPHAGPVGSILAIALGSIAMLVIGANFCKLAQKYRDNGGFFAYVREVMGHDHAFLAAWALIVTYLSIIWANATAVVVLVRFYFGGVLQWGFHYKLAGFDVYAGEILTTWLLLIAFGLFSAFAGKAKRPVNTMLALLLFFGILLLFSGVLAMSPRHASFYPAFDPDIGGTPFLQIFSMLMVAPWMFFGFESVTHGGEEFRFPIQHTFPIIIIAVIATFLAYSLPIAIAVMGSPAEFATWHEYITSLSHLQGFDALPVFHGVDALLGPGGMALLAATVLAGIFTGINGLYRGCSFLLQSMAKDDLLPAVFATQAEDGTPRKAVFLILLVSLPIPFLGRTAIVWLVDAITISGSIAYAYVSLCRYRTARSENDSAGMFMGIAGLLLSLFFFFCPIVPDLLLGSTLETESYLLLAVWSILGLIYYWYVFKHDKQERFGKSFSLCTILLFLNFFSTALWLRQVIITKIPLAHMGGYAPIHEILNHNSTIQIVLIMLILLFMADIFTTMRKREHAMNKVVAAQQLASRTRGAYLSNMTHDIGLTMDAIMSYVKLARENGEDYKDKAGRCPHDALNGLYQGILHTDSISHYFLHLVREMENVDRIQSNKLKLYPVPTDIRYNLKQVKDIFTEQMQDKNISFMVYTEELENPYVYCDKNRLQRILLNLISLAYIFTPVGGSIAVTLAQKGFAYHKETAEDSYQHFQLYADYELRIHNSDAAMPPEIREKLLHDSDWEQLFQSQSPERGLAITKHLIELFQGSLNIVSEPKEGTEIMIALTLPLAKQSIVPIHMEQETANMI</sequence>
<feature type="transmembrane region" description="Helical" evidence="7">
    <location>
        <begin position="215"/>
        <end position="232"/>
    </location>
</feature>
<evidence type="ECO:0000256" key="3">
    <source>
        <dbReference type="ARBA" id="ARBA00022777"/>
    </source>
</evidence>
<dbReference type="PANTHER" id="PTHR42770">
    <property type="entry name" value="AMINO ACID TRANSPORTER-RELATED"/>
    <property type="match status" value="1"/>
</dbReference>
<evidence type="ECO:0000313" key="9">
    <source>
        <dbReference type="EMBL" id="SHK25994.1"/>
    </source>
</evidence>
<feature type="transmembrane region" description="Helical" evidence="7">
    <location>
        <begin position="364"/>
        <end position="383"/>
    </location>
</feature>
<dbReference type="PANTHER" id="PTHR42770:SF7">
    <property type="entry name" value="MEMBRANE PROTEIN"/>
    <property type="match status" value="1"/>
</dbReference>
<evidence type="ECO:0000256" key="5">
    <source>
        <dbReference type="ARBA" id="ARBA00023012"/>
    </source>
</evidence>
<dbReference type="InterPro" id="IPR050367">
    <property type="entry name" value="APC_superfamily"/>
</dbReference>
<dbReference type="AlphaFoldDB" id="A0A1M6R0N3"/>
<keyword evidence="3" id="KW-0808">Transferase</keyword>
<evidence type="ECO:0000256" key="7">
    <source>
        <dbReference type="SAM" id="Phobius"/>
    </source>
</evidence>
<feature type="transmembrane region" description="Helical" evidence="7">
    <location>
        <begin position="389"/>
        <end position="406"/>
    </location>
</feature>
<evidence type="ECO:0000259" key="8">
    <source>
        <dbReference type="PROSITE" id="PS50109"/>
    </source>
</evidence>
<evidence type="ECO:0000256" key="6">
    <source>
        <dbReference type="ARBA" id="ARBA00023136"/>
    </source>
</evidence>
<dbReference type="Proteomes" id="UP000184263">
    <property type="component" value="Unassembled WGS sequence"/>
</dbReference>
<feature type="transmembrane region" description="Helical" evidence="7">
    <location>
        <begin position="527"/>
        <end position="547"/>
    </location>
</feature>
<feature type="transmembrane region" description="Helical" evidence="7">
    <location>
        <begin position="177"/>
        <end position="195"/>
    </location>
</feature>
<organism evidence="9 10">
    <name type="scientific">Selenomonas ruminantium</name>
    <dbReference type="NCBI Taxonomy" id="971"/>
    <lineage>
        <taxon>Bacteria</taxon>
        <taxon>Bacillati</taxon>
        <taxon>Bacillota</taxon>
        <taxon>Negativicutes</taxon>
        <taxon>Selenomonadales</taxon>
        <taxon>Selenomonadaceae</taxon>
        <taxon>Selenomonas</taxon>
    </lineage>
</organism>
<dbReference type="InterPro" id="IPR036890">
    <property type="entry name" value="HATPase_C_sf"/>
</dbReference>
<feature type="transmembrane region" description="Helical" evidence="7">
    <location>
        <begin position="450"/>
        <end position="469"/>
    </location>
</feature>
<feature type="domain" description="Histidine kinase" evidence="8">
    <location>
        <begin position="574"/>
        <end position="819"/>
    </location>
</feature>
<dbReference type="GO" id="GO:0000160">
    <property type="term" value="P:phosphorelay signal transduction system"/>
    <property type="evidence" value="ECO:0007669"/>
    <property type="project" value="UniProtKB-KW"/>
</dbReference>
<keyword evidence="6 7" id="KW-0472">Membrane</keyword>
<feature type="transmembrane region" description="Helical" evidence="7">
    <location>
        <begin position="252"/>
        <end position="273"/>
    </location>
</feature>
<dbReference type="PROSITE" id="PS50109">
    <property type="entry name" value="HIS_KIN"/>
    <property type="match status" value="1"/>
</dbReference>
<feature type="transmembrane region" description="Helical" evidence="7">
    <location>
        <begin position="700"/>
        <end position="723"/>
    </location>
</feature>
<proteinExistence type="predicted"/>